<keyword evidence="3" id="KW-0012">Acyltransferase</keyword>
<evidence type="ECO:0000256" key="1">
    <source>
        <dbReference type="ARBA" id="ARBA00022801"/>
    </source>
</evidence>
<dbReference type="InterPro" id="IPR029058">
    <property type="entry name" value="AB_hydrolase_fold"/>
</dbReference>
<evidence type="ECO:0000313" key="4">
    <source>
        <dbReference type="Proteomes" id="UP000254291"/>
    </source>
</evidence>
<evidence type="ECO:0000259" key="2">
    <source>
        <dbReference type="Pfam" id="PF00561"/>
    </source>
</evidence>
<proteinExistence type="predicted"/>
<dbReference type="EMBL" id="UGQM01000001">
    <property type="protein sequence ID" value="STZ43996.1"/>
    <property type="molecule type" value="Genomic_DNA"/>
</dbReference>
<keyword evidence="1 3" id="KW-0378">Hydrolase</keyword>
<dbReference type="RefSeq" id="WP_013471560.1">
    <property type="nucleotide sequence ID" value="NZ_JACKST010000151.1"/>
</dbReference>
<dbReference type="GO" id="GO:0016746">
    <property type="term" value="F:acyltransferase activity"/>
    <property type="evidence" value="ECO:0007669"/>
    <property type="project" value="UniProtKB-KW"/>
</dbReference>
<keyword evidence="3" id="KW-0808">Transferase</keyword>
<dbReference type="SUPFAM" id="SSF53474">
    <property type="entry name" value="alpha/beta-Hydrolases"/>
    <property type="match status" value="1"/>
</dbReference>
<dbReference type="Gene3D" id="3.40.50.1820">
    <property type="entry name" value="alpha/beta hydrolase"/>
    <property type="match status" value="1"/>
</dbReference>
<dbReference type="InterPro" id="IPR000073">
    <property type="entry name" value="AB_hydrolase_1"/>
</dbReference>
<sequence>MTSEISERMIATNGVRLRVLEAGRHGDPLVILAHGFPELAFSWRHQIPVLAAAGFHVLAPDQRGYGGSSRPAAISSYSIDHLTADLVGLVDEIGAEQAAFVGHDWGSIVTWAVPLLHPRRVAAVAGLSGPPVPRPRRPPTQAWRELAGDNFFYLLHFQEPGIADAELNRDPATTLRRIFGAPRVNAEQLADMQRPGPQGYLERLPEPDELPPWLNRREMSYYISEFARTGFTGALNWYRNFDRNWELTAHTPASTITVPTLFLAGRDDPVLHFTRTDRHGELVTGPYREILLSGAGHYIQQERPEEVNTALLDLLGTAF</sequence>
<gene>
    <name evidence="3" type="ORF">NCTC10742_03226</name>
</gene>
<accession>A0A378SQ09</accession>
<evidence type="ECO:0000313" key="3">
    <source>
        <dbReference type="EMBL" id="STZ43996.1"/>
    </source>
</evidence>
<dbReference type="EC" id="3.3.2.10" evidence="3"/>
<organism evidence="3 4">
    <name type="scientific">Mycolicibacterium gilvum</name>
    <dbReference type="NCBI Taxonomy" id="1804"/>
    <lineage>
        <taxon>Bacteria</taxon>
        <taxon>Bacillati</taxon>
        <taxon>Actinomycetota</taxon>
        <taxon>Actinomycetes</taxon>
        <taxon>Mycobacteriales</taxon>
        <taxon>Mycobacteriaceae</taxon>
        <taxon>Mycolicibacterium</taxon>
    </lineage>
</organism>
<dbReference type="Pfam" id="PF00561">
    <property type="entry name" value="Abhydrolase_1"/>
    <property type="match status" value="1"/>
</dbReference>
<dbReference type="PRINTS" id="PR00412">
    <property type="entry name" value="EPOXHYDRLASE"/>
</dbReference>
<reference evidence="3 4" key="1">
    <citation type="submission" date="2018-06" db="EMBL/GenBank/DDBJ databases">
        <authorList>
            <consortium name="Pathogen Informatics"/>
            <person name="Doyle S."/>
        </authorList>
    </citation>
    <scope>NUCLEOTIDE SEQUENCE [LARGE SCALE GENOMIC DNA]</scope>
    <source>
        <strain evidence="3 4">NCTC10742</strain>
    </source>
</reference>
<feature type="domain" description="AB hydrolase-1" evidence="2">
    <location>
        <begin position="28"/>
        <end position="303"/>
    </location>
</feature>
<dbReference type="InterPro" id="IPR000639">
    <property type="entry name" value="Epox_hydrolase-like"/>
</dbReference>
<dbReference type="PANTHER" id="PTHR43329">
    <property type="entry name" value="EPOXIDE HYDROLASE"/>
    <property type="match status" value="1"/>
</dbReference>
<dbReference type="Proteomes" id="UP000254291">
    <property type="component" value="Unassembled WGS sequence"/>
</dbReference>
<protein>
    <submittedName>
        <fullName evidence="3">Hydrolase or acyltransferase of alpha/beta superfamily</fullName>
        <ecNumber evidence="3">3.3.2.10</ecNumber>
    </submittedName>
</protein>
<dbReference type="GO" id="GO:0004301">
    <property type="term" value="F:epoxide hydrolase activity"/>
    <property type="evidence" value="ECO:0007669"/>
    <property type="project" value="UniProtKB-EC"/>
</dbReference>
<dbReference type="AlphaFoldDB" id="A0A378SQ09"/>
<name>A0A378SQ09_9MYCO</name>